<evidence type="ECO:0000313" key="4">
    <source>
        <dbReference type="Proteomes" id="UP000186817"/>
    </source>
</evidence>
<gene>
    <name evidence="3" type="primary">HERC1</name>
    <name evidence="3" type="ORF">AK812_SmicGene11424</name>
</gene>
<reference evidence="3 4" key="1">
    <citation type="submission" date="2016-02" db="EMBL/GenBank/DDBJ databases">
        <title>Genome analysis of coral dinoflagellate symbionts highlights evolutionary adaptations to a symbiotic lifestyle.</title>
        <authorList>
            <person name="Aranda M."/>
            <person name="Li Y."/>
            <person name="Liew Y.J."/>
            <person name="Baumgarten S."/>
            <person name="Simakov O."/>
            <person name="Wilson M."/>
            <person name="Piel J."/>
            <person name="Ashoor H."/>
            <person name="Bougouffa S."/>
            <person name="Bajic V.B."/>
            <person name="Ryu T."/>
            <person name="Ravasi T."/>
            <person name="Bayer T."/>
            <person name="Micklem G."/>
            <person name="Kim H."/>
            <person name="Bhak J."/>
            <person name="Lajeunesse T.C."/>
            <person name="Voolstra C.R."/>
        </authorList>
    </citation>
    <scope>NUCLEOTIDE SEQUENCE [LARGE SCALE GENOMIC DNA]</scope>
    <source>
        <strain evidence="3 4">CCMP2467</strain>
    </source>
</reference>
<dbReference type="Gene3D" id="2.130.10.30">
    <property type="entry name" value="Regulator of chromosome condensation 1/beta-lactamase-inhibitor protein II"/>
    <property type="match status" value="2"/>
</dbReference>
<sequence>MVRSLASSDSSDSDATSLSSISGGSSDESAGAAVRRERADQLNAERHRENAKQWFKRRMVAILCEMALVDQLQEDGKSYRQVSGRLSWFTRQGQGQSLDDLLQLVRPQLVPERAEGLLQDAQLLQQLCEAPIPPNDYSWIYSDQVGNSRSPARHRMEQRTQLLLQQSMAPRLRTKEPTTFLQRSIAAAGGNLYRDVILLVWPLFTDQDRLEFQMWYYNHDGAGVQPDVPEHIPSSSSGLRREHCAAVPPNLPHARSVTGRLALSTAASDGYTFIQVDPHENRHYNAPVIWYAAHSSTARVRALLPSSVRRLRPLIQLWRAAISFQKQDRALRQKLMSIEEEMDRLRTFFSELYQVTAAGATGNAKVTHILRIRTKLRPRSMAHSGEHGDDQLIQAQAEFAQFGAYMKAGLPSSTGAPSGATSTAPSLGDTEATEDQSKEMDVDRDRRRTQRDEGEINPPPQKWAKGDQKGVDKPQEPVSGKGGQVLKDNVEPSTRTPGSGSTQPIPTPSPTTAARDKETRTDRDRKQDQNQDTRRSQQNRSWNQQHGYRSWPTRRGDKEDLKEVIRAMGRLSLRLEDQLSVFSLDVEFILFLQTDSSGNKFSITASLYAAAQQWHRQKESDPASLTQPMRNILLYCLFSALLERLEKLETDPDMMAQVRKHIKAQVEPLSHREAVESVRVLLRLTTFPHVVGRFHALRKLTAAPSGDVIPFTLMAQNRTAESHQLYTLMHRLARNSVWHLIGSTMRPTKIGRSPLAKQLDKMIQHAACDLPPWLPLQVSRFNAAHEKITTPVHFSPAIYLPVFTGTSKFSGHYRTALCQSGQLRFLTDDGVEATQEPTHVGDADRHPCFDVAENPGRVTSLSTSMACLSPQSFEMGAKTTDFGTPINVILPYPVSTEAWSSVGRSLAAAQDKKEKDAKTKRAAAEPSKPDKGVVKDDGGSPKTSQAAPSATPAPAGTAGPGSADNKPANTTTTTGTDPKPKSGDGAGTPVVTPASMLQEIQAVHKLVKTMADGGATPEMKKEMENLRKDVTTIMKFLSSSDKDLKNLSDRISAMETVLGAVNARVCTLSSNLDIHAKATESYLKEALKSISVVGGAAKTFHADTQVLIGAKHDNLEQGIKSCINKVTNCDYESHTSLSKTLGDLSKQTYDMGQELLAALHFVQGEQGTMKDNLWQIANVLGDTVEQVRIIRDYCERPVPVNVQASGPAAAMPPPPAYEPSIHGARATASPNGHSSGPGKWDHCSTPDSSAGVKVCGALSETVASAPASGLAALAPLAEGMYQLKLNSCRSGDCATRFEGFLNIIREVWKTTCIGIVKDSNYESERAVMCFVTLHFLLLCLAQDHPQLREHTAATVREFLERIDAAPSENLKTAVPDLGRFLVRFLLMESELSLRDHLAPIVRELFRRNVRWVHPDHWADGDASEDEKEEQVDAAFEASQFGMKPVNFLFPMSNMSITVEVRLLSGKTAEVKASLAEKVGLLKRRAQTALGVGRGRLLDSSGNVLDACDTVKGSGLQNYDSLTLHISRVQVLGAANAFATLFGDGSVVTSGHFHNGGDSSAVQDQLRNVQQMQNTDSAFAAILGDSSVVVWGDARFGGESRAAQARLKNVQQIQASRAAFAAILGDGSVVSWGYVGGGGDSSAVQDQLKDVQQIQASGSAFAAILSDGSVVTWGNARFGGDSGAVQDQLKKVRQIQATGGSFAAILCDGSVVTWGDARFGGDSRVVQEQLKNVQQIQANERAFAAILGDGSVATWGHFHYGGDSSAVQDQLRNVQQIQSSLGAFAAILGGGTVVTWGQAEHGGDSNAVQDQLKTVQHIQANSHAFAAILGDGSVVTWGNARLGGDSSAVQDQLKDVRHIQSAAAGAFAAILADGSVVTWGDADCGGDSSAVQDQLRNVQQIQSSTRAFAAVVGDGSVVTWGVSTSCVLLAPAQDLKKLLQREEVLKRLLHLAGPSHTDWTVQRIPEFTADQIQLLVFQTYYILRSRELGLDSMEALNACRGRPATHALAEFQTDCRAIKELGSYQEFFVWLQMESYLDRDLHTMLCEAVDESEDRGYNHGVPKPGGYSVG</sequence>
<dbReference type="EMBL" id="LSRX01000186">
    <property type="protein sequence ID" value="OLQ05403.1"/>
    <property type="molecule type" value="Genomic_DNA"/>
</dbReference>
<dbReference type="InterPro" id="IPR009091">
    <property type="entry name" value="RCC1/BLIP-II"/>
</dbReference>
<feature type="domain" description="Ubiquitin-like" evidence="2">
    <location>
        <begin position="1456"/>
        <end position="1527"/>
    </location>
</feature>
<feature type="region of interest" description="Disordered" evidence="1">
    <location>
        <begin position="412"/>
        <end position="555"/>
    </location>
</feature>
<feature type="compositionally biased region" description="Low complexity" evidence="1">
    <location>
        <begin position="943"/>
        <end position="963"/>
    </location>
</feature>
<feature type="compositionally biased region" description="Basic and acidic residues" evidence="1">
    <location>
        <begin position="514"/>
        <end position="535"/>
    </location>
</feature>
<proteinExistence type="predicted"/>
<protein>
    <submittedName>
        <fullName evidence="3">Putative E3 ubiquitin-protein ligase HERC1</fullName>
    </submittedName>
</protein>
<feature type="compositionally biased region" description="Basic and acidic residues" evidence="1">
    <location>
        <begin position="34"/>
        <end position="47"/>
    </location>
</feature>
<feature type="compositionally biased region" description="Basic and acidic residues" evidence="1">
    <location>
        <begin position="910"/>
        <end position="939"/>
    </location>
</feature>
<dbReference type="SUPFAM" id="SSF50985">
    <property type="entry name" value="RCC1/BLIP-II"/>
    <property type="match status" value="2"/>
</dbReference>
<feature type="compositionally biased region" description="Low complexity" evidence="1">
    <location>
        <begin position="1"/>
        <end position="33"/>
    </location>
</feature>
<dbReference type="InterPro" id="IPR051553">
    <property type="entry name" value="Ran_GTPase-activating"/>
</dbReference>
<feature type="compositionally biased region" description="Low complexity" evidence="1">
    <location>
        <begin position="536"/>
        <end position="545"/>
    </location>
</feature>
<dbReference type="PROSITE" id="PS50053">
    <property type="entry name" value="UBIQUITIN_2"/>
    <property type="match status" value="1"/>
</dbReference>
<dbReference type="InterPro" id="IPR000626">
    <property type="entry name" value="Ubiquitin-like_dom"/>
</dbReference>
<feature type="compositionally biased region" description="Basic and acidic residues" evidence="1">
    <location>
        <begin position="464"/>
        <end position="475"/>
    </location>
</feature>
<evidence type="ECO:0000259" key="2">
    <source>
        <dbReference type="PROSITE" id="PS50053"/>
    </source>
</evidence>
<feature type="region of interest" description="Disordered" evidence="1">
    <location>
        <begin position="1"/>
        <end position="47"/>
    </location>
</feature>
<evidence type="ECO:0000313" key="3">
    <source>
        <dbReference type="EMBL" id="OLQ05403.1"/>
    </source>
</evidence>
<feature type="compositionally biased region" description="Low complexity" evidence="1">
    <location>
        <begin position="412"/>
        <end position="426"/>
    </location>
</feature>
<dbReference type="PANTHER" id="PTHR45982:SF1">
    <property type="entry name" value="REGULATOR OF CHROMOSOME CONDENSATION"/>
    <property type="match status" value="1"/>
</dbReference>
<dbReference type="Proteomes" id="UP000186817">
    <property type="component" value="Unassembled WGS sequence"/>
</dbReference>
<keyword evidence="4" id="KW-1185">Reference proteome</keyword>
<organism evidence="3 4">
    <name type="scientific">Symbiodinium microadriaticum</name>
    <name type="common">Dinoflagellate</name>
    <name type="synonym">Zooxanthella microadriatica</name>
    <dbReference type="NCBI Taxonomy" id="2951"/>
    <lineage>
        <taxon>Eukaryota</taxon>
        <taxon>Sar</taxon>
        <taxon>Alveolata</taxon>
        <taxon>Dinophyceae</taxon>
        <taxon>Suessiales</taxon>
        <taxon>Symbiodiniaceae</taxon>
        <taxon>Symbiodinium</taxon>
    </lineage>
</organism>
<feature type="compositionally biased region" description="Basic and acidic residues" evidence="1">
    <location>
        <begin position="435"/>
        <end position="454"/>
    </location>
</feature>
<evidence type="ECO:0000256" key="1">
    <source>
        <dbReference type="SAM" id="MobiDB-lite"/>
    </source>
</evidence>
<dbReference type="OrthoDB" id="109543at2759"/>
<dbReference type="PANTHER" id="PTHR45982">
    <property type="entry name" value="REGULATOR OF CHROMOSOME CONDENSATION"/>
    <property type="match status" value="1"/>
</dbReference>
<name>A0A1Q9ED99_SYMMI</name>
<comment type="caution">
    <text evidence="3">The sequence shown here is derived from an EMBL/GenBank/DDBJ whole genome shotgun (WGS) entry which is preliminary data.</text>
</comment>
<accession>A0A1Q9ED99</accession>
<feature type="region of interest" description="Disordered" evidence="1">
    <location>
        <begin position="909"/>
        <end position="991"/>
    </location>
</feature>